<sequence length="52" mass="5805">MQIKMLRWQIFLSLTLCFLVSGRKGCRGVCSAMMSLLVKPRSSLAIMVSLLS</sequence>
<evidence type="ECO:0000313" key="2">
    <source>
        <dbReference type="EMBL" id="ABK24257.1"/>
    </source>
</evidence>
<name>A9NUE6_PICSI</name>
<evidence type="ECO:0000256" key="1">
    <source>
        <dbReference type="SAM" id="SignalP"/>
    </source>
</evidence>
<keyword evidence="1" id="KW-0732">Signal</keyword>
<feature type="signal peptide" evidence="1">
    <location>
        <begin position="1"/>
        <end position="22"/>
    </location>
</feature>
<accession>A9NUE6</accession>
<dbReference type="EMBL" id="EF084948">
    <property type="protein sequence ID" value="ABK24257.1"/>
    <property type="molecule type" value="mRNA"/>
</dbReference>
<dbReference type="AlphaFoldDB" id="A9NUE6"/>
<reference evidence="2" key="1">
    <citation type="journal article" date="2008" name="BMC Genomics">
        <title>A conifer genomics resource of 200,000 spruce (Picea spp.) ESTs and 6,464 high-quality, sequence-finished full-length cDNAs for Sitka spruce (Picea sitchensis).</title>
        <authorList>
            <person name="Ralph S.G."/>
            <person name="Chun H.J."/>
            <person name="Kolosova N."/>
            <person name="Cooper D."/>
            <person name="Oddy C."/>
            <person name="Ritland C.E."/>
            <person name="Kirkpatrick R."/>
            <person name="Moore R."/>
            <person name="Barber S."/>
            <person name="Holt R.A."/>
            <person name="Jones S.J."/>
            <person name="Marra M.A."/>
            <person name="Douglas C.J."/>
            <person name="Ritland K."/>
            <person name="Bohlmann J."/>
        </authorList>
    </citation>
    <scope>NUCLEOTIDE SEQUENCE</scope>
    <source>
        <tissue evidence="2">Green portion of the leader tissue</tissue>
    </source>
</reference>
<proteinExistence type="evidence at transcript level"/>
<protein>
    <submittedName>
        <fullName evidence="2">Uncharacterized protein</fullName>
    </submittedName>
</protein>
<feature type="chain" id="PRO_5002741942" evidence="1">
    <location>
        <begin position="23"/>
        <end position="52"/>
    </location>
</feature>
<organism evidence="2">
    <name type="scientific">Picea sitchensis</name>
    <name type="common">Sitka spruce</name>
    <name type="synonym">Pinus sitchensis</name>
    <dbReference type="NCBI Taxonomy" id="3332"/>
    <lineage>
        <taxon>Eukaryota</taxon>
        <taxon>Viridiplantae</taxon>
        <taxon>Streptophyta</taxon>
        <taxon>Embryophyta</taxon>
        <taxon>Tracheophyta</taxon>
        <taxon>Spermatophyta</taxon>
        <taxon>Pinopsida</taxon>
        <taxon>Pinidae</taxon>
        <taxon>Conifers I</taxon>
        <taxon>Pinales</taxon>
        <taxon>Pinaceae</taxon>
        <taxon>Picea</taxon>
    </lineage>
</organism>